<comment type="caution">
    <text evidence="3">The sequence shown here is derived from an EMBL/GenBank/DDBJ whole genome shotgun (WGS) entry which is preliminary data.</text>
</comment>
<dbReference type="RefSeq" id="WP_185525783.1">
    <property type="nucleotide sequence ID" value="NZ_JAARWN010000003.1"/>
</dbReference>
<evidence type="ECO:0000259" key="2">
    <source>
        <dbReference type="Pfam" id="PF10088"/>
    </source>
</evidence>
<name>A0A7X1CPG7_9LIST</name>
<accession>A0A7X1CPG7</accession>
<reference evidence="3 4" key="1">
    <citation type="submission" date="2020-03" db="EMBL/GenBank/DDBJ databases">
        <title>Soil Listeria distribution.</title>
        <authorList>
            <person name="Liao J."/>
            <person name="Wiedmann M."/>
        </authorList>
    </citation>
    <scope>NUCLEOTIDE SEQUENCE [LARGE SCALE GENOMIC DNA]</scope>
    <source>
        <strain evidence="3 4">FSL L7-0741</strain>
    </source>
</reference>
<feature type="domain" description="DUF2326" evidence="2">
    <location>
        <begin position="418"/>
        <end position="524"/>
    </location>
</feature>
<dbReference type="EMBL" id="JAARWN010000003">
    <property type="protein sequence ID" value="MBC1935936.1"/>
    <property type="molecule type" value="Genomic_DNA"/>
</dbReference>
<dbReference type="Gene3D" id="3.40.50.300">
    <property type="entry name" value="P-loop containing nucleotide triphosphate hydrolases"/>
    <property type="match status" value="1"/>
</dbReference>
<feature type="coiled-coil region" evidence="1">
    <location>
        <begin position="313"/>
        <end position="398"/>
    </location>
</feature>
<dbReference type="InterPro" id="IPR018760">
    <property type="entry name" value="DUF2326"/>
</dbReference>
<sequence>MLKMIECEKFSSRVIFFNKGLNIIAGDEVASNSIGKTTMLMIIDFIFGGGDYLTKNSDTVKHLGHHEFCFRFLFNKQDYFFRRGTKTPDIIYICDEKYTMLEEKKLSDYLKWLQNKYDCELDGLSFRGIVSRFFRIYGRANLDERTPLKSYENEKMADSIIDLIKLFDKYRLISSYQQKVSELDNRKKIVNKAEKVAIIDSAVNITAYKRNQKAIQHLSEEIEVLKQNIMTHSMGKEALLSDELLELQNQKNKLVISRNKQRNRLRKNKENIALKKSRIFDDIDQLESFFPEVDKSRINDIEQFHLKLTDILKDELNSSKRELEAGIRKIDQEIDALDLELSQLLEVDSAPKYSVSRLIELSAAMKNYEELNKRYDDKKILKEELSLRRDELVELKKASTDEISQQINQQMLLMFNSMYTDKFNPPRFEIHEKAYSLKTDNDTGTGTAFVSLILFDLSILKLTKLPSLVHDLPLLKNIDNDAMEQIIKLYAGNEKQIFIAIDKIESYSKATSKLILENRVLQLNKGKNLFIKSWKDKN</sequence>
<gene>
    <name evidence="3" type="ORF">HCA69_06115</name>
</gene>
<protein>
    <submittedName>
        <fullName evidence="3">DUF2326 domain-containing protein</fullName>
    </submittedName>
</protein>
<proteinExistence type="predicted"/>
<dbReference type="AlphaFoldDB" id="A0A7X1CPG7"/>
<keyword evidence="1" id="KW-0175">Coiled coil</keyword>
<dbReference type="Proteomes" id="UP000535908">
    <property type="component" value="Unassembled WGS sequence"/>
</dbReference>
<evidence type="ECO:0000313" key="3">
    <source>
        <dbReference type="EMBL" id="MBC1935936.1"/>
    </source>
</evidence>
<dbReference type="Pfam" id="PF10088">
    <property type="entry name" value="DUF2326"/>
    <property type="match status" value="1"/>
</dbReference>
<organism evidence="3 4">
    <name type="scientific">Listeria grandensis</name>
    <dbReference type="NCBI Taxonomy" id="1494963"/>
    <lineage>
        <taxon>Bacteria</taxon>
        <taxon>Bacillati</taxon>
        <taxon>Bacillota</taxon>
        <taxon>Bacilli</taxon>
        <taxon>Bacillales</taxon>
        <taxon>Listeriaceae</taxon>
        <taxon>Listeria</taxon>
    </lineage>
</organism>
<evidence type="ECO:0000313" key="4">
    <source>
        <dbReference type="Proteomes" id="UP000535908"/>
    </source>
</evidence>
<evidence type="ECO:0000256" key="1">
    <source>
        <dbReference type="SAM" id="Coils"/>
    </source>
</evidence>
<dbReference type="InterPro" id="IPR027417">
    <property type="entry name" value="P-loop_NTPase"/>
</dbReference>